<keyword evidence="2" id="KW-0479">Metal-binding</keyword>
<dbReference type="Pfam" id="PF01026">
    <property type="entry name" value="TatD_DNase"/>
    <property type="match status" value="1"/>
</dbReference>
<dbReference type="EMBL" id="PFEF01000003">
    <property type="protein sequence ID" value="PJE64755.1"/>
    <property type="molecule type" value="Genomic_DNA"/>
</dbReference>
<dbReference type="Gene3D" id="3.20.20.140">
    <property type="entry name" value="Metal-dependent hydrolases"/>
    <property type="match status" value="1"/>
</dbReference>
<dbReference type="PROSITE" id="PS01091">
    <property type="entry name" value="TATD_3"/>
    <property type="match status" value="1"/>
</dbReference>
<name>A0A2M8KXU3_9BACT</name>
<evidence type="ECO:0000313" key="3">
    <source>
        <dbReference type="EMBL" id="PJE64755.1"/>
    </source>
</evidence>
<dbReference type="GO" id="GO:0005829">
    <property type="term" value="C:cytosol"/>
    <property type="evidence" value="ECO:0007669"/>
    <property type="project" value="TreeGrafter"/>
</dbReference>
<dbReference type="InterPro" id="IPR001130">
    <property type="entry name" value="TatD-like"/>
</dbReference>
<proteinExistence type="predicted"/>
<dbReference type="InterPro" id="IPR018228">
    <property type="entry name" value="DNase_TatD-rel_CS"/>
</dbReference>
<feature type="binding site" evidence="2">
    <location>
        <position position="10"/>
    </location>
    <ligand>
        <name>a divalent metal cation</name>
        <dbReference type="ChEBI" id="CHEBI:60240"/>
        <label>1</label>
    </ligand>
</feature>
<dbReference type="Proteomes" id="UP000229098">
    <property type="component" value="Unassembled WGS sequence"/>
</dbReference>
<evidence type="ECO:0000256" key="2">
    <source>
        <dbReference type="PIRSR" id="PIRSR005902-1"/>
    </source>
</evidence>
<dbReference type="PANTHER" id="PTHR46124:SF2">
    <property type="entry name" value="D-AMINOACYL-TRNA DEACYLASE"/>
    <property type="match status" value="1"/>
</dbReference>
<dbReference type="GO" id="GO:0046872">
    <property type="term" value="F:metal ion binding"/>
    <property type="evidence" value="ECO:0007669"/>
    <property type="project" value="UniProtKB-KW"/>
</dbReference>
<dbReference type="SUPFAM" id="SSF51556">
    <property type="entry name" value="Metallo-dependent hydrolases"/>
    <property type="match status" value="1"/>
</dbReference>
<dbReference type="PIRSF" id="PIRSF005902">
    <property type="entry name" value="DNase_TatD"/>
    <property type="match status" value="1"/>
</dbReference>
<feature type="binding site" evidence="2">
    <location>
        <position position="12"/>
    </location>
    <ligand>
        <name>a divalent metal cation</name>
        <dbReference type="ChEBI" id="CHEBI:60240"/>
        <label>1</label>
    </ligand>
</feature>
<reference evidence="4" key="1">
    <citation type="submission" date="2017-09" db="EMBL/GenBank/DDBJ databases">
        <title>Depth-based differentiation of microbial function through sediment-hosted aquifers and enrichment of novel symbionts in the deep terrestrial subsurface.</title>
        <authorList>
            <person name="Probst A.J."/>
            <person name="Ladd B."/>
            <person name="Jarett J.K."/>
            <person name="Geller-Mcgrath D.E."/>
            <person name="Sieber C.M.K."/>
            <person name="Emerson J.B."/>
            <person name="Anantharaman K."/>
            <person name="Thomas B.C."/>
            <person name="Malmstrom R."/>
            <person name="Stieglmeier M."/>
            <person name="Klingl A."/>
            <person name="Woyke T."/>
            <person name="Ryan C.M."/>
            <person name="Banfield J.F."/>
        </authorList>
    </citation>
    <scope>NUCLEOTIDE SEQUENCE [LARGE SCALE GENOMIC DNA]</scope>
</reference>
<feature type="binding site" evidence="2">
    <location>
        <position position="161"/>
    </location>
    <ligand>
        <name>a divalent metal cation</name>
        <dbReference type="ChEBI" id="CHEBI:60240"/>
        <label>2</label>
    </ligand>
</feature>
<feature type="binding site" evidence="2">
    <location>
        <position position="186"/>
    </location>
    <ligand>
        <name>a divalent metal cation</name>
        <dbReference type="ChEBI" id="CHEBI:60240"/>
        <label>2</label>
    </ligand>
</feature>
<comment type="caution">
    <text evidence="3">The sequence shown here is derived from an EMBL/GenBank/DDBJ whole genome shotgun (WGS) entry which is preliminary data.</text>
</comment>
<accession>A0A2M8KXU3</accession>
<feature type="binding site" evidence="2">
    <location>
        <position position="116"/>
    </location>
    <ligand>
        <name>a divalent metal cation</name>
        <dbReference type="ChEBI" id="CHEBI:60240"/>
        <label>1</label>
    </ligand>
</feature>
<evidence type="ECO:0000313" key="4">
    <source>
        <dbReference type="Proteomes" id="UP000229098"/>
    </source>
</evidence>
<dbReference type="InterPro" id="IPR032466">
    <property type="entry name" value="Metal_Hydrolase"/>
</dbReference>
<sequence>MSNPRFIDIHSHINFNAYKNDGNEVIKRTLDGGVWTILVGSQIDTSQRAVEYAVKYEEGIYASVGLHPIHLSETYVDKNEIDAGDAVPGFTSRVEEFDYNAYKKIAMNPKTVAIGECGLDYFRGKNQESNSMDEDLKQKQKEVFRAQVGLARDVGKPLMIHCRDAYEDLIAILKEERGEEIGGDVHFFAGSWNVARQFLDLNFHLSFTGVLTFTHDYDEVVKKTPLERIMVETDAPYVSPVPYRGKRNEPLYVEHTARRIAEIKELPEEDVFIQLVRNTRTVFGM</sequence>
<protein>
    <submittedName>
        <fullName evidence="3">Hydrolase TatD</fullName>
    </submittedName>
</protein>
<evidence type="ECO:0000256" key="1">
    <source>
        <dbReference type="ARBA" id="ARBA00022801"/>
    </source>
</evidence>
<keyword evidence="1 3" id="KW-0378">Hydrolase</keyword>
<dbReference type="CDD" id="cd01310">
    <property type="entry name" value="TatD_DNAse"/>
    <property type="match status" value="1"/>
</dbReference>
<gene>
    <name evidence="3" type="ORF">COU90_00600</name>
</gene>
<dbReference type="PANTHER" id="PTHR46124">
    <property type="entry name" value="D-AMINOACYL-TRNA DEACYLASE"/>
    <property type="match status" value="1"/>
</dbReference>
<dbReference type="PROSITE" id="PS01090">
    <property type="entry name" value="TATD_2"/>
    <property type="match status" value="1"/>
</dbReference>
<dbReference type="AlphaFoldDB" id="A0A2M8KXU3"/>
<dbReference type="GO" id="GO:0016788">
    <property type="term" value="F:hydrolase activity, acting on ester bonds"/>
    <property type="evidence" value="ECO:0007669"/>
    <property type="project" value="InterPro"/>
</dbReference>
<organism evidence="3 4">
    <name type="scientific">Candidatus Ryanbacteria bacterium CG10_big_fil_rev_8_21_14_0_10_43_42</name>
    <dbReference type="NCBI Taxonomy" id="1974864"/>
    <lineage>
        <taxon>Bacteria</taxon>
        <taxon>Candidatus Ryaniibacteriota</taxon>
    </lineage>
</organism>
<feature type="binding site" evidence="2">
    <location>
        <position position="234"/>
    </location>
    <ligand>
        <name>a divalent metal cation</name>
        <dbReference type="ChEBI" id="CHEBI:60240"/>
        <label>1</label>
    </ligand>
</feature>